<protein>
    <submittedName>
        <fullName evidence="2">Uncharacterized protein</fullName>
    </submittedName>
</protein>
<dbReference type="AlphaFoldDB" id="A0A1E3XCR2"/>
<keyword evidence="1" id="KW-0472">Membrane</keyword>
<dbReference type="Proteomes" id="UP000094056">
    <property type="component" value="Unassembled WGS sequence"/>
</dbReference>
<name>A0A1E3XCR2_9BACT</name>
<reference evidence="2 3" key="1">
    <citation type="submission" date="2016-07" db="EMBL/GenBank/DDBJ databases">
        <title>Draft genome of Scalindua rubra, obtained from a brine-seawater interface in the Red Sea, sheds light on salt adaptation in anammox bacteria.</title>
        <authorList>
            <person name="Speth D.R."/>
            <person name="Lagkouvardos I."/>
            <person name="Wang Y."/>
            <person name="Qian P.-Y."/>
            <person name="Dutilh B.E."/>
            <person name="Jetten M.S."/>
        </authorList>
    </citation>
    <scope>NUCLEOTIDE SEQUENCE [LARGE SCALE GENOMIC DNA]</scope>
    <source>
        <strain evidence="2">BSI-1</strain>
    </source>
</reference>
<evidence type="ECO:0000313" key="2">
    <source>
        <dbReference type="EMBL" id="ODS32754.1"/>
    </source>
</evidence>
<proteinExistence type="predicted"/>
<keyword evidence="1" id="KW-0812">Transmembrane</keyword>
<feature type="transmembrane region" description="Helical" evidence="1">
    <location>
        <begin position="21"/>
        <end position="47"/>
    </location>
</feature>
<comment type="caution">
    <text evidence="2">The sequence shown here is derived from an EMBL/GenBank/DDBJ whole genome shotgun (WGS) entry which is preliminary data.</text>
</comment>
<accession>A0A1E3XCR2</accession>
<keyword evidence="1" id="KW-1133">Transmembrane helix</keyword>
<sequence>MRPEEKKSFMRRKGLRAIKEFFTDALTFGAAAALGGVAGGVATVLAWRAVRGVEAAITCKKEWERVTP</sequence>
<dbReference type="EMBL" id="MAYW01000050">
    <property type="protein sequence ID" value="ODS32754.1"/>
    <property type="molecule type" value="Genomic_DNA"/>
</dbReference>
<evidence type="ECO:0000313" key="3">
    <source>
        <dbReference type="Proteomes" id="UP000094056"/>
    </source>
</evidence>
<evidence type="ECO:0000256" key="1">
    <source>
        <dbReference type="SAM" id="Phobius"/>
    </source>
</evidence>
<gene>
    <name evidence="2" type="ORF">SCARUB_02137</name>
</gene>
<organism evidence="2 3">
    <name type="scientific">Candidatus Scalindua rubra</name>
    <dbReference type="NCBI Taxonomy" id="1872076"/>
    <lineage>
        <taxon>Bacteria</taxon>
        <taxon>Pseudomonadati</taxon>
        <taxon>Planctomycetota</taxon>
        <taxon>Candidatus Brocadiia</taxon>
        <taxon>Candidatus Brocadiales</taxon>
        <taxon>Candidatus Scalinduaceae</taxon>
        <taxon>Candidatus Scalindua</taxon>
    </lineage>
</organism>